<proteinExistence type="inferred from homology"/>
<evidence type="ECO:0000256" key="1">
    <source>
        <dbReference type="ARBA" id="ARBA00001974"/>
    </source>
</evidence>
<comment type="function">
    <text evidence="9">Catalyzes the single-oxidation or sequential double oxidation reaction of carbohydrates primarily at carbon-2 and/or carbon-3 with the concomitant reduction of the flavin. The enzyme exhibits a broad sugar substrate specificity, oxidizing different aldopyranoses to the corresponding C-1, C-2, C-3 or C-1,2, C-2,3 and C-3,4 (di)dehydro sugars with substrate-specific regioselectivity. Accepts only a narrow range of electron acceptors such as substituted benzoquinones and complexed metal ions and reacts extremely slowly with O(2) as acceptor. May play a role in the natural recycling of plant matter by oxidizing all major monosaccharides in lignocellulose and by reducing quinone compounds or reactive radical species generated during lignin depolymerization.</text>
</comment>
<dbReference type="InterPro" id="IPR007867">
    <property type="entry name" value="GMC_OxRtase_C"/>
</dbReference>
<dbReference type="InterPro" id="IPR012132">
    <property type="entry name" value="GMC_OxRdtase"/>
</dbReference>
<evidence type="ECO:0000256" key="3">
    <source>
        <dbReference type="ARBA" id="ARBA00010790"/>
    </source>
</evidence>
<evidence type="ECO:0000256" key="9">
    <source>
        <dbReference type="ARBA" id="ARBA00024699"/>
    </source>
</evidence>
<accession>A0A9W8J5B1</accession>
<feature type="domain" description="Glucose-methanol-choline oxidoreductase N-terminal" evidence="15">
    <location>
        <begin position="9"/>
        <end position="61"/>
    </location>
</feature>
<evidence type="ECO:0000256" key="14">
    <source>
        <dbReference type="ARBA" id="ARBA00034059"/>
    </source>
</evidence>
<dbReference type="AlphaFoldDB" id="A0A9W8J5B1"/>
<reference evidence="17" key="1">
    <citation type="submission" date="2022-06" db="EMBL/GenBank/DDBJ databases">
        <title>Genome Sequence of Candolleomyces eurysporus.</title>
        <authorList>
            <person name="Buettner E."/>
        </authorList>
    </citation>
    <scope>NUCLEOTIDE SEQUENCE</scope>
    <source>
        <strain evidence="17">VTCC 930004</strain>
    </source>
</reference>
<dbReference type="Pfam" id="PF00732">
    <property type="entry name" value="GMC_oxred_N"/>
    <property type="match status" value="1"/>
</dbReference>
<sequence length="298" mass="32236">MQESILGNLTATKEVLVAAGVIGTPQLMLNSGIGDPQDLNEVEVPVVHALPDVGKNMHNQPEARTLWTYRDPTPPINRTLALEQWTRNRTGPLSEGGVAHLVLWARFPPSSSLWKDYPDPSSGPYTAHAEIVLAILGNEVGALVGLMSPTSRGCVTIRSNNPFDEPIVDPGLLKTQYDLLALKESVRISKQFFSGAEFSSNGYLLNASFVDPEEVSDTEWEACIRNTVNPKFHGVGTASISKVGDRRGVVDPDLRVKGVTGLRIVDASIIPEVPAGHTQVPSYIVGERAADLIKALWT</sequence>
<dbReference type="SUPFAM" id="SSF51905">
    <property type="entry name" value="FAD/NAD(P)-binding domain"/>
    <property type="match status" value="1"/>
</dbReference>
<evidence type="ECO:0000256" key="12">
    <source>
        <dbReference type="ARBA" id="ARBA00034029"/>
    </source>
</evidence>
<evidence type="ECO:0000256" key="8">
    <source>
        <dbReference type="ARBA" id="ARBA00022827"/>
    </source>
</evidence>
<dbReference type="PANTHER" id="PTHR11552">
    <property type="entry name" value="GLUCOSE-METHANOL-CHOLINE GMC OXIDOREDUCTASE"/>
    <property type="match status" value="1"/>
</dbReference>
<dbReference type="PANTHER" id="PTHR11552:SF147">
    <property type="entry name" value="CHOLINE DEHYDROGENASE, MITOCHONDRIAL"/>
    <property type="match status" value="1"/>
</dbReference>
<comment type="subcellular location">
    <subcellularLocation>
        <location evidence="2">Secreted</location>
    </subcellularLocation>
</comment>
<evidence type="ECO:0000256" key="7">
    <source>
        <dbReference type="ARBA" id="ARBA00022630"/>
    </source>
</evidence>
<keyword evidence="8" id="KW-0274">FAD</keyword>
<dbReference type="OrthoDB" id="269227at2759"/>
<feature type="domain" description="Glucose-methanol-choline oxidoreductase C-terminal" evidence="16">
    <location>
        <begin position="149"/>
        <end position="286"/>
    </location>
</feature>
<gene>
    <name evidence="17" type="ORF">H1R20_g12332</name>
</gene>
<comment type="catalytic activity">
    <reaction evidence="14">
        <text>a pyranoside + acceptor = a pyranosid-3,4-diulose + reduced acceptor.</text>
        <dbReference type="EC" id="1.1.99.29"/>
    </reaction>
</comment>
<evidence type="ECO:0000256" key="13">
    <source>
        <dbReference type="ARBA" id="ARBA00034050"/>
    </source>
</evidence>
<dbReference type="SUPFAM" id="SSF54373">
    <property type="entry name" value="FAD-linked reductases, C-terminal domain"/>
    <property type="match status" value="1"/>
</dbReference>
<keyword evidence="18" id="KW-1185">Reference proteome</keyword>
<dbReference type="InterPro" id="IPR000172">
    <property type="entry name" value="GMC_OxRdtase_N"/>
</dbReference>
<comment type="similarity">
    <text evidence="3">Belongs to the GMC oxidoreductase family.</text>
</comment>
<comment type="catalytic activity">
    <reaction evidence="10">
        <text>pyranose + acceptor = pyranos-2-ulose + reduced acceptor.</text>
        <dbReference type="EC" id="1.1.99.29"/>
    </reaction>
</comment>
<comment type="caution">
    <text evidence="17">The sequence shown here is derived from an EMBL/GenBank/DDBJ whole genome shotgun (WGS) entry which is preliminary data.</text>
</comment>
<evidence type="ECO:0000256" key="11">
    <source>
        <dbReference type="ARBA" id="ARBA00034010"/>
    </source>
</evidence>
<dbReference type="InterPro" id="IPR036188">
    <property type="entry name" value="FAD/NAD-bd_sf"/>
</dbReference>
<dbReference type="Pfam" id="PF05199">
    <property type="entry name" value="GMC_oxred_C"/>
    <property type="match status" value="1"/>
</dbReference>
<protein>
    <recommendedName>
        <fullName evidence="5">pyranose dehydrogenase (acceptor)</fullName>
        <ecNumber evidence="5">1.1.99.29</ecNumber>
    </recommendedName>
</protein>
<keyword evidence="6" id="KW-0964">Secreted</keyword>
<evidence type="ECO:0000313" key="17">
    <source>
        <dbReference type="EMBL" id="KAJ2924760.1"/>
    </source>
</evidence>
<comment type="catalytic activity">
    <reaction evidence="12">
        <text>pyranose + acceptor = pyranos-3-ulose + reduced acceptor.</text>
        <dbReference type="EC" id="1.1.99.29"/>
    </reaction>
</comment>
<evidence type="ECO:0000256" key="6">
    <source>
        <dbReference type="ARBA" id="ARBA00022525"/>
    </source>
</evidence>
<dbReference type="Gene3D" id="3.50.50.60">
    <property type="entry name" value="FAD/NAD(P)-binding domain"/>
    <property type="match status" value="2"/>
</dbReference>
<comment type="catalytic activity">
    <reaction evidence="13">
        <text>a pyranoside + acceptor = a pyranosid-3-ulose + reduced acceptor.</text>
        <dbReference type="EC" id="1.1.99.29"/>
    </reaction>
</comment>
<dbReference type="GO" id="GO:0005576">
    <property type="term" value="C:extracellular region"/>
    <property type="evidence" value="ECO:0007669"/>
    <property type="project" value="UniProtKB-SubCell"/>
</dbReference>
<comment type="catalytic activity">
    <reaction evidence="11">
        <text>pyranose + acceptor = pyranos-2,3-diulose + reduced acceptor.</text>
        <dbReference type="EC" id="1.1.99.29"/>
    </reaction>
</comment>
<dbReference type="EC" id="1.1.99.29" evidence="5"/>
<evidence type="ECO:0000259" key="15">
    <source>
        <dbReference type="Pfam" id="PF00732"/>
    </source>
</evidence>
<evidence type="ECO:0000259" key="16">
    <source>
        <dbReference type="Pfam" id="PF05199"/>
    </source>
</evidence>
<keyword evidence="7" id="KW-0285">Flavoprotein</keyword>
<evidence type="ECO:0000313" key="18">
    <source>
        <dbReference type="Proteomes" id="UP001140091"/>
    </source>
</evidence>
<comment type="cofactor">
    <cofactor evidence="1">
        <name>FAD</name>
        <dbReference type="ChEBI" id="CHEBI:57692"/>
    </cofactor>
</comment>
<organism evidence="17 18">
    <name type="scientific">Candolleomyces eurysporus</name>
    <dbReference type="NCBI Taxonomy" id="2828524"/>
    <lineage>
        <taxon>Eukaryota</taxon>
        <taxon>Fungi</taxon>
        <taxon>Dikarya</taxon>
        <taxon>Basidiomycota</taxon>
        <taxon>Agaricomycotina</taxon>
        <taxon>Agaricomycetes</taxon>
        <taxon>Agaricomycetidae</taxon>
        <taxon>Agaricales</taxon>
        <taxon>Agaricineae</taxon>
        <taxon>Psathyrellaceae</taxon>
        <taxon>Candolleomyces</taxon>
    </lineage>
</organism>
<evidence type="ECO:0000256" key="4">
    <source>
        <dbReference type="ARBA" id="ARBA00011245"/>
    </source>
</evidence>
<evidence type="ECO:0000256" key="10">
    <source>
        <dbReference type="ARBA" id="ARBA00033986"/>
    </source>
</evidence>
<feature type="non-terminal residue" evidence="17">
    <location>
        <position position="1"/>
    </location>
</feature>
<comment type="subunit">
    <text evidence="4">Monomer.</text>
</comment>
<dbReference type="EMBL" id="JANBPK010001206">
    <property type="protein sequence ID" value="KAJ2924760.1"/>
    <property type="molecule type" value="Genomic_DNA"/>
</dbReference>
<dbReference type="GO" id="GO:0033718">
    <property type="term" value="F:pyranose dehydrogenase (acceptor) activity"/>
    <property type="evidence" value="ECO:0007669"/>
    <property type="project" value="UniProtKB-EC"/>
</dbReference>
<dbReference type="GO" id="GO:0050660">
    <property type="term" value="F:flavin adenine dinucleotide binding"/>
    <property type="evidence" value="ECO:0007669"/>
    <property type="project" value="InterPro"/>
</dbReference>
<name>A0A9W8J5B1_9AGAR</name>
<dbReference type="Proteomes" id="UP001140091">
    <property type="component" value="Unassembled WGS sequence"/>
</dbReference>
<evidence type="ECO:0000256" key="5">
    <source>
        <dbReference type="ARBA" id="ARBA00013177"/>
    </source>
</evidence>
<evidence type="ECO:0000256" key="2">
    <source>
        <dbReference type="ARBA" id="ARBA00004613"/>
    </source>
</evidence>